<dbReference type="EMBL" id="JBHRXI010000002">
    <property type="protein sequence ID" value="MFC3612921.1"/>
    <property type="molecule type" value="Genomic_DNA"/>
</dbReference>
<evidence type="ECO:0000313" key="3">
    <source>
        <dbReference type="Proteomes" id="UP001595629"/>
    </source>
</evidence>
<keyword evidence="3" id="KW-1185">Reference proteome</keyword>
<name>A0ABV7TCE9_9RHOB</name>
<dbReference type="Pfam" id="PF21798">
    <property type="entry name" value="DUF6878"/>
    <property type="match status" value="1"/>
</dbReference>
<accession>A0ABV7TCE9</accession>
<organism evidence="2 3">
    <name type="scientific">Lutimaribacter marinistellae</name>
    <dbReference type="NCBI Taxonomy" id="1820329"/>
    <lineage>
        <taxon>Bacteria</taxon>
        <taxon>Pseudomonadati</taxon>
        <taxon>Pseudomonadota</taxon>
        <taxon>Alphaproteobacteria</taxon>
        <taxon>Rhodobacterales</taxon>
        <taxon>Roseobacteraceae</taxon>
        <taxon>Lutimaribacter</taxon>
    </lineage>
</organism>
<evidence type="ECO:0000313" key="2">
    <source>
        <dbReference type="EMBL" id="MFC3612921.1"/>
    </source>
</evidence>
<protein>
    <submittedName>
        <fullName evidence="2">DUF6878 family protein</fullName>
    </submittedName>
</protein>
<comment type="caution">
    <text evidence="2">The sequence shown here is derived from an EMBL/GenBank/DDBJ whole genome shotgun (WGS) entry which is preliminary data.</text>
</comment>
<gene>
    <name evidence="2" type="ORF">ACFORG_04035</name>
</gene>
<reference evidence="3" key="1">
    <citation type="journal article" date="2019" name="Int. J. Syst. Evol. Microbiol.">
        <title>The Global Catalogue of Microorganisms (GCM) 10K type strain sequencing project: providing services to taxonomists for standard genome sequencing and annotation.</title>
        <authorList>
            <consortium name="The Broad Institute Genomics Platform"/>
            <consortium name="The Broad Institute Genome Sequencing Center for Infectious Disease"/>
            <person name="Wu L."/>
            <person name="Ma J."/>
        </authorList>
    </citation>
    <scope>NUCLEOTIDE SEQUENCE [LARGE SCALE GENOMIC DNA]</scope>
    <source>
        <strain evidence="3">KCTC 42911</strain>
    </source>
</reference>
<proteinExistence type="predicted"/>
<sequence>MTEDEVFHANLDVLFEALGEAGIDAVEGYFDGYDDSGQIEDFWAIAVGERTDVPSRMVTHIDYELWRESGSASLITLSDAIEYILFEYFDGGWEIGLGGEGEFRLDVANRKISGELFIHGDYCDAERYAF</sequence>
<dbReference type="RefSeq" id="WP_386734109.1">
    <property type="nucleotide sequence ID" value="NZ_JBHRXI010000002.1"/>
</dbReference>
<feature type="domain" description="DUF6878" evidence="1">
    <location>
        <begin position="7"/>
        <end position="113"/>
    </location>
</feature>
<evidence type="ECO:0000259" key="1">
    <source>
        <dbReference type="Pfam" id="PF21798"/>
    </source>
</evidence>
<dbReference type="InterPro" id="IPR049243">
    <property type="entry name" value="DUF6878"/>
</dbReference>
<dbReference type="Proteomes" id="UP001595629">
    <property type="component" value="Unassembled WGS sequence"/>
</dbReference>